<dbReference type="EnsemblMetazoa" id="XM_008217091">
    <property type="protein sequence ID" value="XP_008215313"/>
    <property type="gene ID" value="LOC100122440"/>
</dbReference>
<dbReference type="RefSeq" id="XP_008215315.1">
    <property type="nucleotide sequence ID" value="XM_008217093.4"/>
</dbReference>
<evidence type="ECO:0000256" key="2">
    <source>
        <dbReference type="SAM" id="SignalP"/>
    </source>
</evidence>
<name>A0A7M7HBK2_NASVI</name>
<dbReference type="AlphaFoldDB" id="A0A7M7HBK2"/>
<dbReference type="EnsemblMetazoa" id="XM_008217092">
    <property type="protein sequence ID" value="XP_008215314"/>
    <property type="gene ID" value="LOC100122440"/>
</dbReference>
<dbReference type="RefSeq" id="XP_008215313.1">
    <property type="nucleotide sequence ID" value="XM_008217091.4"/>
</dbReference>
<keyword evidence="2" id="KW-0732">Signal</keyword>
<dbReference type="OrthoDB" id="8611351at2759"/>
<keyword evidence="1" id="KW-0812">Transmembrane</keyword>
<dbReference type="KEGG" id="nvi:100122440"/>
<keyword evidence="4" id="KW-1185">Reference proteome</keyword>
<dbReference type="InParanoid" id="A0A7M7HBK2"/>
<proteinExistence type="predicted"/>
<organism evidence="3 4">
    <name type="scientific">Nasonia vitripennis</name>
    <name type="common">Parasitic wasp</name>
    <dbReference type="NCBI Taxonomy" id="7425"/>
    <lineage>
        <taxon>Eukaryota</taxon>
        <taxon>Metazoa</taxon>
        <taxon>Ecdysozoa</taxon>
        <taxon>Arthropoda</taxon>
        <taxon>Hexapoda</taxon>
        <taxon>Insecta</taxon>
        <taxon>Pterygota</taxon>
        <taxon>Neoptera</taxon>
        <taxon>Endopterygota</taxon>
        <taxon>Hymenoptera</taxon>
        <taxon>Apocrita</taxon>
        <taxon>Proctotrupomorpha</taxon>
        <taxon>Chalcidoidea</taxon>
        <taxon>Pteromalidae</taxon>
        <taxon>Pteromalinae</taxon>
        <taxon>Nasonia</taxon>
    </lineage>
</organism>
<accession>A0A7M7HBK2</accession>
<protein>
    <recommendedName>
        <fullName evidence="5">SEFIR domain-containing protein</fullName>
    </recommendedName>
</protein>
<sequence>MFISYVVLAIMCYCTSVSSSSPDLPEICHYNLDYTCTLSTAKQNTTSIDLIKHCTVEDIPKIVTLTVMDDDNNSTSQGVIAVSFKSPSVKCRYKVVLFVNPYINNVEDCMKYQFAENHHVEIHSSVKNVCPNYDKESDERELETVQSASDCKDNLLTIWYEYIYTGCYSLAFEIKSKYIFVSNDYVITEYKKVDVTEPKLRCTYKDSLKGDDSSVDMVTLAADISLLAGPLALRLEVVTKSLSLRKNNEDDFCRLIPNPVIDFLVSINMKNSSDLASNNCSLTTTSLPNGDVGKSIECNFVIQNSRKDVGYCFVVHLIDDRCHIHTSWKPPLIDRTVHPCTWSQYCGKIESSTITTEEINNENVNISKLPRILYLILFVAILLIVLAVLSTIFIAYRIHIQRKKNSSNTKIKKDFEDDGSAVLELGTSISQKEKLVKESGIVILYTRESDEFMAFMAELRKCLKQNTDCDVYDWWAPDLWNDVARVGGYEWVVKMIRKDCRVIWIDTLKARTLFAAQHKNGYDKFKQLKHNWQIQEISDFRDSVFPAIVDFAKRNNQDIDQEYQRHFVVRLETFRNADRTIDPFADLSPHARFLLPCHLDKLCSQLSVHELYFEDGMKTDKIHLGKYLPEESFVDL</sequence>
<dbReference type="Gene3D" id="3.40.50.11530">
    <property type="match status" value="1"/>
</dbReference>
<evidence type="ECO:0000313" key="4">
    <source>
        <dbReference type="Proteomes" id="UP000002358"/>
    </source>
</evidence>
<keyword evidence="1" id="KW-1133">Transmembrane helix</keyword>
<dbReference type="GeneID" id="100122440"/>
<feature type="chain" id="PRO_5036207107" description="SEFIR domain-containing protein" evidence="2">
    <location>
        <begin position="20"/>
        <end position="636"/>
    </location>
</feature>
<dbReference type="EnsemblMetazoa" id="XM_031921375">
    <property type="protein sequence ID" value="XP_031777235"/>
    <property type="gene ID" value="LOC100122440"/>
</dbReference>
<dbReference type="EnsemblMetazoa" id="XM_008217093">
    <property type="protein sequence ID" value="XP_008215315"/>
    <property type="gene ID" value="LOC100122440"/>
</dbReference>
<keyword evidence="1" id="KW-0472">Membrane</keyword>
<dbReference type="Proteomes" id="UP000002358">
    <property type="component" value="Chromosome 1"/>
</dbReference>
<reference evidence="3" key="1">
    <citation type="submission" date="2021-01" db="UniProtKB">
        <authorList>
            <consortium name="EnsemblMetazoa"/>
        </authorList>
    </citation>
    <scope>IDENTIFICATION</scope>
</reference>
<feature type="signal peptide" evidence="2">
    <location>
        <begin position="1"/>
        <end position="19"/>
    </location>
</feature>
<evidence type="ECO:0008006" key="5">
    <source>
        <dbReference type="Google" id="ProtNLM"/>
    </source>
</evidence>
<dbReference type="RefSeq" id="XP_031777235.1">
    <property type="nucleotide sequence ID" value="XM_031921375.2"/>
</dbReference>
<dbReference type="RefSeq" id="XP_008215314.1">
    <property type="nucleotide sequence ID" value="XM_008217092.4"/>
</dbReference>
<evidence type="ECO:0000313" key="3">
    <source>
        <dbReference type="EnsemblMetazoa" id="XP_008215313"/>
    </source>
</evidence>
<feature type="transmembrane region" description="Helical" evidence="1">
    <location>
        <begin position="372"/>
        <end position="396"/>
    </location>
</feature>
<evidence type="ECO:0000256" key="1">
    <source>
        <dbReference type="SAM" id="Phobius"/>
    </source>
</evidence>